<keyword evidence="4" id="KW-1133">Transmembrane helix</keyword>
<dbReference type="OrthoDB" id="9779889at2"/>
<reference evidence="5 6" key="1">
    <citation type="submission" date="2018-02" db="EMBL/GenBank/DDBJ databases">
        <title>Jeotgalibacillus proteolyticum sp. nov. a protease producing bacterium isolated from ocean sediments of Laizhou Bay.</title>
        <authorList>
            <person name="Li Y."/>
        </authorList>
    </citation>
    <scope>NUCLEOTIDE SEQUENCE [LARGE SCALE GENOMIC DNA]</scope>
    <source>
        <strain evidence="5 6">22-7</strain>
    </source>
</reference>
<evidence type="ECO:0000256" key="3">
    <source>
        <dbReference type="SAM" id="MobiDB-lite"/>
    </source>
</evidence>
<proteinExistence type="predicted"/>
<dbReference type="RefSeq" id="WP_104055497.1">
    <property type="nucleotide sequence ID" value="NZ_PREZ01000001.1"/>
</dbReference>
<dbReference type="SUPFAM" id="SSF46565">
    <property type="entry name" value="Chaperone J-domain"/>
    <property type="match status" value="1"/>
</dbReference>
<keyword evidence="4" id="KW-0472">Membrane</keyword>
<keyword evidence="2" id="KW-0346">Stress response</keyword>
<evidence type="ECO:0000256" key="2">
    <source>
        <dbReference type="ARBA" id="ARBA00023016"/>
    </source>
</evidence>
<evidence type="ECO:0000313" key="6">
    <source>
        <dbReference type="Proteomes" id="UP000239047"/>
    </source>
</evidence>
<organism evidence="5 6">
    <name type="scientific">Jeotgalibacillus proteolyticus</name>
    <dbReference type="NCBI Taxonomy" id="2082395"/>
    <lineage>
        <taxon>Bacteria</taxon>
        <taxon>Bacillati</taxon>
        <taxon>Bacillota</taxon>
        <taxon>Bacilli</taxon>
        <taxon>Bacillales</taxon>
        <taxon>Caryophanaceae</taxon>
        <taxon>Jeotgalibacillus</taxon>
    </lineage>
</organism>
<keyword evidence="6" id="KW-1185">Reference proteome</keyword>
<dbReference type="AlphaFoldDB" id="A0A2S5GFQ0"/>
<evidence type="ECO:0000256" key="1">
    <source>
        <dbReference type="ARBA" id="ARBA00022705"/>
    </source>
</evidence>
<accession>A0A2S5GFQ0</accession>
<dbReference type="Gene3D" id="1.10.287.110">
    <property type="entry name" value="DnaJ domain"/>
    <property type="match status" value="1"/>
</dbReference>
<feature type="transmembrane region" description="Helical" evidence="4">
    <location>
        <begin position="58"/>
        <end position="76"/>
    </location>
</feature>
<dbReference type="Proteomes" id="UP000239047">
    <property type="component" value="Unassembled WGS sequence"/>
</dbReference>
<feature type="region of interest" description="Disordered" evidence="3">
    <location>
        <begin position="134"/>
        <end position="188"/>
    </location>
</feature>
<evidence type="ECO:0008006" key="7">
    <source>
        <dbReference type="Google" id="ProtNLM"/>
    </source>
</evidence>
<evidence type="ECO:0000256" key="4">
    <source>
        <dbReference type="SAM" id="Phobius"/>
    </source>
</evidence>
<dbReference type="EMBL" id="PREZ01000001">
    <property type="protein sequence ID" value="PPA71809.1"/>
    <property type="molecule type" value="Genomic_DNA"/>
</dbReference>
<gene>
    <name evidence="5" type="ORF">C4B60_00060</name>
</gene>
<protein>
    <recommendedName>
        <fullName evidence="7">J domain-containing protein</fullName>
    </recommendedName>
</protein>
<feature type="transmembrane region" description="Helical" evidence="4">
    <location>
        <begin position="29"/>
        <end position="51"/>
    </location>
</feature>
<dbReference type="InterPro" id="IPR036869">
    <property type="entry name" value="J_dom_sf"/>
</dbReference>
<comment type="caution">
    <text evidence="5">The sequence shown here is derived from an EMBL/GenBank/DDBJ whole genome shotgun (WGS) entry which is preliminary data.</text>
</comment>
<dbReference type="GO" id="GO:0006260">
    <property type="term" value="P:DNA replication"/>
    <property type="evidence" value="ECO:0007669"/>
    <property type="project" value="UniProtKB-KW"/>
</dbReference>
<keyword evidence="1" id="KW-0235">DNA replication</keyword>
<evidence type="ECO:0000313" key="5">
    <source>
        <dbReference type="EMBL" id="PPA71809.1"/>
    </source>
</evidence>
<name>A0A2S5GFQ0_9BACL</name>
<keyword evidence="4" id="KW-0812">Transmembrane</keyword>
<dbReference type="InterPro" id="IPR001623">
    <property type="entry name" value="DnaJ_domain"/>
</dbReference>
<sequence length="255" mass="29670">MYILFAWLVFWDYHNEKDEDKRNNQLAKLLPFLLFSQITFLIGVLLILSLLDNQSDEVVSLMGILLSIVGVIQFFFQQSVCYNAFQKSSKIKSLKNSTKKTISLMGNLSVLVVGGLILEFEEIISDFYKGYEEDSRNKNENSTHSNYYGDRNGSKAYKESTGNNDYEDSTYSNSYEEDNTNSNTNDYKNETNNLEHIYIKYELPLDTDVTTIKKRFRTLAKQLHPDMPQGDEKLFIELREDMYFLMDYLKLKASA</sequence>
<dbReference type="CDD" id="cd06257">
    <property type="entry name" value="DnaJ"/>
    <property type="match status" value="1"/>
</dbReference>
<feature type="compositionally biased region" description="Polar residues" evidence="3">
    <location>
        <begin position="160"/>
        <end position="188"/>
    </location>
</feature>